<dbReference type="Pfam" id="PF01547">
    <property type="entry name" value="SBP_bac_1"/>
    <property type="match status" value="1"/>
</dbReference>
<dbReference type="PANTHER" id="PTHR43649:SF11">
    <property type="entry name" value="ABC TRANSPORTER SUBSTRATE-BINDING PROTEIN YESO-RELATED"/>
    <property type="match status" value="1"/>
</dbReference>
<dbReference type="SUPFAM" id="SSF53850">
    <property type="entry name" value="Periplasmic binding protein-like II"/>
    <property type="match status" value="1"/>
</dbReference>
<proteinExistence type="predicted"/>
<feature type="compositionally biased region" description="Polar residues" evidence="1">
    <location>
        <begin position="40"/>
        <end position="56"/>
    </location>
</feature>
<reference evidence="3" key="2">
    <citation type="submission" date="2021-04" db="EMBL/GenBank/DDBJ databases">
        <authorList>
            <person name="Gilroy R."/>
        </authorList>
    </citation>
    <scope>NUCLEOTIDE SEQUENCE</scope>
    <source>
        <strain evidence="3">B5_2728</strain>
    </source>
</reference>
<evidence type="ECO:0000256" key="2">
    <source>
        <dbReference type="SAM" id="SignalP"/>
    </source>
</evidence>
<evidence type="ECO:0000256" key="1">
    <source>
        <dbReference type="SAM" id="MobiDB-lite"/>
    </source>
</evidence>
<gene>
    <name evidence="3" type="ORF">H9882_07075</name>
</gene>
<feature type="chain" id="PRO_5038832319" evidence="2">
    <location>
        <begin position="33"/>
        <end position="461"/>
    </location>
</feature>
<sequence>MTEKRKVRILVMKFKKAAALFLSLAMAGGMLAGCGGDSASSQPSTNSGANSGSTQAAEPGSEPVTLRFSWWGGDSRHAATQEAIEAFMDKYPNITVKAEFGAWSGWEENVSTQLMSQTAPDLMQINWNWITSYSSDGSSFLDLNTVSDVVDLTQWKQADLDQCTVNGNNLQAVPVALTGRIFYWNKTTFEQAGLETPKTFADLMAAGPVFKEKLGDGYYPMAMGEYDRMIFMVYYLESVYGKPWVTEGKLNYTEAEIKEGLDVLAKMEQEHVIPTLKKIAGDGADSLDKNQNWIDGHYAGIFEWDSSASKFIKAAPESEIVVGEFLSDIGDYQGGFTKVSMAFAISANSEHPREAALLMQFLLGEDEGAKIMASERGVPANQNALKVCTENNLLDANVSEANAKVMEWCQFSLDPLFEDNALKSNPDGVYYKVMAKVSYGELDTAQGAAELVSGITELLNK</sequence>
<feature type="region of interest" description="Disordered" evidence="1">
    <location>
        <begin position="35"/>
        <end position="62"/>
    </location>
</feature>
<dbReference type="PANTHER" id="PTHR43649">
    <property type="entry name" value="ARABINOSE-BINDING PROTEIN-RELATED"/>
    <property type="match status" value="1"/>
</dbReference>
<accession>A0A948WT27</accession>
<evidence type="ECO:0000313" key="4">
    <source>
        <dbReference type="Proteomes" id="UP000713596"/>
    </source>
</evidence>
<feature type="signal peptide" evidence="2">
    <location>
        <begin position="1"/>
        <end position="32"/>
    </location>
</feature>
<evidence type="ECO:0000313" key="3">
    <source>
        <dbReference type="EMBL" id="MBU3806636.1"/>
    </source>
</evidence>
<dbReference type="Proteomes" id="UP000713596">
    <property type="component" value="Unassembled WGS sequence"/>
</dbReference>
<dbReference type="AlphaFoldDB" id="A0A948WT27"/>
<comment type="caution">
    <text evidence="3">The sequence shown here is derived from an EMBL/GenBank/DDBJ whole genome shotgun (WGS) entry which is preliminary data.</text>
</comment>
<name>A0A948WT27_9FIRM</name>
<protein>
    <submittedName>
        <fullName evidence="3">ABC transporter substrate-binding protein</fullName>
    </submittedName>
</protein>
<reference evidence="3" key="1">
    <citation type="journal article" date="2021" name="PeerJ">
        <title>Extensive microbial diversity within the chicken gut microbiome revealed by metagenomics and culture.</title>
        <authorList>
            <person name="Gilroy R."/>
            <person name="Ravi A."/>
            <person name="Getino M."/>
            <person name="Pursley I."/>
            <person name="Horton D.L."/>
            <person name="Alikhan N.F."/>
            <person name="Baker D."/>
            <person name="Gharbi K."/>
            <person name="Hall N."/>
            <person name="Watson M."/>
            <person name="Adriaenssens E.M."/>
            <person name="Foster-Nyarko E."/>
            <person name="Jarju S."/>
            <person name="Secka A."/>
            <person name="Antonio M."/>
            <person name="Oren A."/>
            <person name="Chaudhuri R.R."/>
            <person name="La Ragione R."/>
            <person name="Hildebrand F."/>
            <person name="Pallen M.J."/>
        </authorList>
    </citation>
    <scope>NUCLEOTIDE SEQUENCE</scope>
    <source>
        <strain evidence="3">B5_2728</strain>
    </source>
</reference>
<dbReference type="InterPro" id="IPR050490">
    <property type="entry name" value="Bact_solute-bd_prot1"/>
</dbReference>
<keyword evidence="2" id="KW-0732">Signal</keyword>
<dbReference type="InterPro" id="IPR006059">
    <property type="entry name" value="SBP"/>
</dbReference>
<organism evidence="3 4">
    <name type="scientific">Candidatus Allofournierella pullistercoris</name>
    <dbReference type="NCBI Taxonomy" id="2838597"/>
    <lineage>
        <taxon>Bacteria</taxon>
        <taxon>Bacillati</taxon>
        <taxon>Bacillota</taxon>
        <taxon>Clostridia</taxon>
        <taxon>Eubacteriales</taxon>
        <taxon>Oscillospiraceae</taxon>
        <taxon>Allofournierella</taxon>
    </lineage>
</organism>
<dbReference type="PROSITE" id="PS51257">
    <property type="entry name" value="PROKAR_LIPOPROTEIN"/>
    <property type="match status" value="1"/>
</dbReference>
<dbReference type="EMBL" id="JAHLFP010000061">
    <property type="protein sequence ID" value="MBU3806636.1"/>
    <property type="molecule type" value="Genomic_DNA"/>
</dbReference>
<dbReference type="Gene3D" id="3.40.190.10">
    <property type="entry name" value="Periplasmic binding protein-like II"/>
    <property type="match status" value="2"/>
</dbReference>